<name>A0A9W8L985_9FUNG</name>
<feature type="non-terminal residue" evidence="2">
    <location>
        <position position="299"/>
    </location>
</feature>
<comment type="caution">
    <text evidence="2">The sequence shown here is derived from an EMBL/GenBank/DDBJ whole genome shotgun (WGS) entry which is preliminary data.</text>
</comment>
<feature type="compositionally biased region" description="Low complexity" evidence="1">
    <location>
        <begin position="141"/>
        <end position="154"/>
    </location>
</feature>
<evidence type="ECO:0000313" key="3">
    <source>
        <dbReference type="Proteomes" id="UP001140011"/>
    </source>
</evidence>
<gene>
    <name evidence="2" type="ORF">GGI19_005828</name>
</gene>
<protein>
    <submittedName>
        <fullName evidence="2">Uncharacterized protein</fullName>
    </submittedName>
</protein>
<evidence type="ECO:0000313" key="2">
    <source>
        <dbReference type="EMBL" id="KAJ2749102.1"/>
    </source>
</evidence>
<feature type="compositionally biased region" description="Polar residues" evidence="1">
    <location>
        <begin position="116"/>
        <end position="126"/>
    </location>
</feature>
<feature type="compositionally biased region" description="Low complexity" evidence="1">
    <location>
        <begin position="84"/>
        <end position="100"/>
    </location>
</feature>
<keyword evidence="3" id="KW-1185">Reference proteome</keyword>
<evidence type="ECO:0000256" key="1">
    <source>
        <dbReference type="SAM" id="MobiDB-lite"/>
    </source>
</evidence>
<accession>A0A9W8L985</accession>
<reference evidence="2" key="1">
    <citation type="submission" date="2022-07" db="EMBL/GenBank/DDBJ databases">
        <title>Phylogenomic reconstructions and comparative analyses of Kickxellomycotina fungi.</title>
        <authorList>
            <person name="Reynolds N.K."/>
            <person name="Stajich J.E."/>
            <person name="Barry K."/>
            <person name="Grigoriev I.V."/>
            <person name="Crous P."/>
            <person name="Smith M.E."/>
        </authorList>
    </citation>
    <scope>NUCLEOTIDE SEQUENCE</scope>
    <source>
        <strain evidence="2">BCRC 34297</strain>
    </source>
</reference>
<feature type="region of interest" description="Disordered" evidence="1">
    <location>
        <begin position="77"/>
        <end position="225"/>
    </location>
</feature>
<dbReference type="AlphaFoldDB" id="A0A9W8L985"/>
<dbReference type="EMBL" id="JANBUH010000879">
    <property type="protein sequence ID" value="KAJ2749102.1"/>
    <property type="molecule type" value="Genomic_DNA"/>
</dbReference>
<proteinExistence type="predicted"/>
<dbReference type="OrthoDB" id="10428148at2759"/>
<sequence length="299" mass="30590">MDAPATGVDDELEVPTLGHICQRLDTMDGKLDSMVEKMDRQTDILVSLVQRTAAPDPAPANSAYLAAHDAASGATGIARGASLTTNTRPTTPGTRSGDTRLPPTSTASGSADVAQGSYSAPHTLPTSAAARSGNTRPPPTSAASSSTGVARAASPALYTRPAAPGTRPGNTRPPPTSTASALAVVSQGSSLASDTRPATPGTRSGDTRLMVSKGKGRPRQEDIPEPLPMSKYLAVDETELPWDDEGCGYSPVASTSAVMLRVQPSRAAQSGLGARMPVRGHGSTNEFCDAMGVAINSDR</sequence>
<organism evidence="2 3">
    <name type="scientific">Coemansia pectinata</name>
    <dbReference type="NCBI Taxonomy" id="1052879"/>
    <lineage>
        <taxon>Eukaryota</taxon>
        <taxon>Fungi</taxon>
        <taxon>Fungi incertae sedis</taxon>
        <taxon>Zoopagomycota</taxon>
        <taxon>Kickxellomycotina</taxon>
        <taxon>Kickxellomycetes</taxon>
        <taxon>Kickxellales</taxon>
        <taxon>Kickxellaceae</taxon>
        <taxon>Coemansia</taxon>
    </lineage>
</organism>
<dbReference type="Proteomes" id="UP001140011">
    <property type="component" value="Unassembled WGS sequence"/>
</dbReference>